<evidence type="ECO:0000259" key="2">
    <source>
        <dbReference type="Pfam" id="PF04784"/>
    </source>
</evidence>
<feature type="chain" id="PRO_5045357738" description="DUF547 domain-containing protein" evidence="1">
    <location>
        <begin position="24"/>
        <end position="368"/>
    </location>
</feature>
<dbReference type="InterPro" id="IPR006869">
    <property type="entry name" value="DUF547"/>
</dbReference>
<gene>
    <name evidence="3" type="ORF">theurythT_23420</name>
</gene>
<keyword evidence="1" id="KW-0732">Signal</keyword>
<dbReference type="Proteomes" id="UP001157133">
    <property type="component" value="Unassembled WGS sequence"/>
</dbReference>
<protein>
    <recommendedName>
        <fullName evidence="2">DUF547 domain-containing protein</fullName>
    </recommendedName>
</protein>
<feature type="domain" description="DUF547" evidence="2">
    <location>
        <begin position="124"/>
        <end position="233"/>
    </location>
</feature>
<keyword evidence="4" id="KW-1185">Reference proteome</keyword>
<feature type="signal peptide" evidence="1">
    <location>
        <begin position="1"/>
        <end position="23"/>
    </location>
</feature>
<accession>A0ABQ6H3Z5</accession>
<proteinExistence type="predicted"/>
<organism evidence="3 4">
    <name type="scientific">Thalassotalea eurytherma</name>
    <dbReference type="NCBI Taxonomy" id="1144278"/>
    <lineage>
        <taxon>Bacteria</taxon>
        <taxon>Pseudomonadati</taxon>
        <taxon>Pseudomonadota</taxon>
        <taxon>Gammaproteobacteria</taxon>
        <taxon>Alteromonadales</taxon>
        <taxon>Colwelliaceae</taxon>
        <taxon>Thalassotalea</taxon>
    </lineage>
</organism>
<evidence type="ECO:0000313" key="3">
    <source>
        <dbReference type="EMBL" id="GLX82890.1"/>
    </source>
</evidence>
<evidence type="ECO:0000256" key="1">
    <source>
        <dbReference type="SAM" id="SignalP"/>
    </source>
</evidence>
<dbReference type="EMBL" id="BSSU01000011">
    <property type="protein sequence ID" value="GLX82890.1"/>
    <property type="molecule type" value="Genomic_DNA"/>
</dbReference>
<name>A0ABQ6H3Z5_9GAMM</name>
<reference evidence="3 4" key="1">
    <citation type="submission" date="2023-03" db="EMBL/GenBank/DDBJ databases">
        <title>Draft genome sequence of Thalassotalea eurytherma JCM 18482T.</title>
        <authorList>
            <person name="Sawabe T."/>
        </authorList>
    </citation>
    <scope>NUCLEOTIDE SEQUENCE [LARGE SCALE GENOMIC DNA]</scope>
    <source>
        <strain evidence="3 4">JCM 18482</strain>
    </source>
</reference>
<evidence type="ECO:0000313" key="4">
    <source>
        <dbReference type="Proteomes" id="UP001157133"/>
    </source>
</evidence>
<dbReference type="Pfam" id="PF04784">
    <property type="entry name" value="DUF547"/>
    <property type="match status" value="1"/>
</dbReference>
<sequence>MRTLISMTLIAFLHLSMSTNANATEIHLAQHFSSYSEESPLEMDFSVVNEMLHAGVIYMGYSTRKLSERPKEIFGTRFRHYKDRATENEANRFFYESLVKQQQEIDLLKQSLELIPEETPLNLYSKEEQLAYWLNLYNVSLINEVAKIYPKYDLREYLYGEQSILENKIITVNNIKLSLNDIQYDILQKNYDNDPLIIYGLYQGNIGGPNIRRKAYTGYNVYKSLADNAFEFINSNRGTQFNGGDGEVRISQFYQRNESFFPDFENDLKQHLLTYAKKTISEDIQAARSFNANIKNWKIADLYGSKRKIRPSAGTQSINEAVDNELYTKNMRLLELMRIRAVNLGGGSVTVTDIETDDEDELPEVNDN</sequence>
<comment type="caution">
    <text evidence="3">The sequence shown here is derived from an EMBL/GenBank/DDBJ whole genome shotgun (WGS) entry which is preliminary data.</text>
</comment>
<dbReference type="RefSeq" id="WP_284208279.1">
    <property type="nucleotide sequence ID" value="NZ_BSSU01000011.1"/>
</dbReference>